<proteinExistence type="predicted"/>
<dbReference type="Proteomes" id="UP000243499">
    <property type="component" value="Chromosome 7"/>
</dbReference>
<feature type="compositionally biased region" description="Basic and acidic residues" evidence="1">
    <location>
        <begin position="25"/>
        <end position="39"/>
    </location>
</feature>
<accession>A0A2T8IEA9</accession>
<name>A0A2T8IEA9_9POAL</name>
<evidence type="ECO:0000256" key="1">
    <source>
        <dbReference type="SAM" id="MobiDB-lite"/>
    </source>
</evidence>
<protein>
    <submittedName>
        <fullName evidence="2">Uncharacterized protein</fullName>
    </submittedName>
</protein>
<dbReference type="Gramene" id="PVH36009">
    <property type="protein sequence ID" value="PVH36009"/>
    <property type="gene ID" value="PAHAL_7G337700"/>
</dbReference>
<dbReference type="EMBL" id="CM008052">
    <property type="protein sequence ID" value="PVH36009.1"/>
    <property type="molecule type" value="Genomic_DNA"/>
</dbReference>
<reference evidence="2" key="1">
    <citation type="submission" date="2018-04" db="EMBL/GenBank/DDBJ databases">
        <title>WGS assembly of Panicum hallii.</title>
        <authorList>
            <person name="Lovell J."/>
            <person name="Jenkins J."/>
            <person name="Lowry D."/>
            <person name="Mamidi S."/>
            <person name="Sreedasyam A."/>
            <person name="Weng X."/>
            <person name="Barry K."/>
            <person name="Bonette J."/>
            <person name="Campitelli B."/>
            <person name="Daum C."/>
            <person name="Gordon S."/>
            <person name="Gould B."/>
            <person name="Lipzen A."/>
            <person name="Macqueen A."/>
            <person name="Palacio-Mejia J."/>
            <person name="Plott C."/>
            <person name="Shakirov E."/>
            <person name="Shu S."/>
            <person name="Yoshinaga Y."/>
            <person name="Zane M."/>
            <person name="Rokhsar D."/>
            <person name="Grimwood J."/>
            <person name="Schmutz J."/>
            <person name="Juenger T."/>
        </authorList>
    </citation>
    <scope>NUCLEOTIDE SEQUENCE [LARGE SCALE GENOMIC DNA]</scope>
    <source>
        <strain evidence="2">FIL2</strain>
    </source>
</reference>
<gene>
    <name evidence="2" type="ORF">PAHAL_7G337700</name>
</gene>
<sequence length="82" mass="9103">MATSWWPPKPPWSRQPTASSGAQRGADRRRGALPHDPHRPPSRRINLLAMCSRCGGVRHSADAISWNTRVAERELFFSVVGG</sequence>
<organism evidence="2">
    <name type="scientific">Panicum hallii</name>
    <dbReference type="NCBI Taxonomy" id="206008"/>
    <lineage>
        <taxon>Eukaryota</taxon>
        <taxon>Viridiplantae</taxon>
        <taxon>Streptophyta</taxon>
        <taxon>Embryophyta</taxon>
        <taxon>Tracheophyta</taxon>
        <taxon>Spermatophyta</taxon>
        <taxon>Magnoliopsida</taxon>
        <taxon>Liliopsida</taxon>
        <taxon>Poales</taxon>
        <taxon>Poaceae</taxon>
        <taxon>PACMAD clade</taxon>
        <taxon>Panicoideae</taxon>
        <taxon>Panicodae</taxon>
        <taxon>Paniceae</taxon>
        <taxon>Panicinae</taxon>
        <taxon>Panicum</taxon>
        <taxon>Panicum sect. Panicum</taxon>
    </lineage>
</organism>
<feature type="region of interest" description="Disordered" evidence="1">
    <location>
        <begin position="1"/>
        <end position="44"/>
    </location>
</feature>
<dbReference type="AlphaFoldDB" id="A0A2T8IEA9"/>
<evidence type="ECO:0000313" key="2">
    <source>
        <dbReference type="EMBL" id="PVH36009.1"/>
    </source>
</evidence>